<evidence type="ECO:0000313" key="3">
    <source>
        <dbReference type="Proteomes" id="UP000184315"/>
    </source>
</evidence>
<dbReference type="AlphaFoldDB" id="A0A1J1LGY5"/>
<gene>
    <name evidence="2" type="ORF">PL9214291329</name>
</gene>
<organism evidence="2 3">
    <name type="scientific">Planktothrix tepida PCC 9214</name>
    <dbReference type="NCBI Taxonomy" id="671072"/>
    <lineage>
        <taxon>Bacteria</taxon>
        <taxon>Bacillati</taxon>
        <taxon>Cyanobacteriota</taxon>
        <taxon>Cyanophyceae</taxon>
        <taxon>Oscillatoriophycideae</taxon>
        <taxon>Oscillatoriales</taxon>
        <taxon>Microcoleaceae</taxon>
        <taxon>Planktothrix</taxon>
    </lineage>
</organism>
<dbReference type="InterPro" id="IPR026634">
    <property type="entry name" value="TPST-like"/>
</dbReference>
<reference evidence="3" key="1">
    <citation type="submission" date="2015-10" db="EMBL/GenBank/DDBJ databases">
        <authorList>
            <person name="Regsiter A."/>
            <person name="william w."/>
        </authorList>
    </citation>
    <scope>NUCLEOTIDE SEQUENCE [LARGE SCALE GENOMIC DNA]</scope>
</reference>
<dbReference type="Gene3D" id="3.40.50.300">
    <property type="entry name" value="P-loop containing nucleotide triphosphate hydrolases"/>
    <property type="match status" value="1"/>
</dbReference>
<dbReference type="InterPro" id="IPR027417">
    <property type="entry name" value="P-loop_NTPase"/>
</dbReference>
<dbReference type="EMBL" id="CZDF01000132">
    <property type="protein sequence ID" value="CUR31736.1"/>
    <property type="molecule type" value="Genomic_DNA"/>
</dbReference>
<proteinExistence type="predicted"/>
<keyword evidence="3" id="KW-1185">Reference proteome</keyword>
<dbReference type="SUPFAM" id="SSF52540">
    <property type="entry name" value="P-loop containing nucleoside triphosphate hydrolases"/>
    <property type="match status" value="1"/>
</dbReference>
<dbReference type="Proteomes" id="UP000184315">
    <property type="component" value="Unassembled WGS sequence"/>
</dbReference>
<dbReference type="RefSeq" id="WP_072718533.1">
    <property type="nucleotide sequence ID" value="NZ_LN889782.1"/>
</dbReference>
<dbReference type="PANTHER" id="PTHR12788:SF10">
    <property type="entry name" value="PROTEIN-TYROSINE SULFOTRANSFERASE"/>
    <property type="match status" value="1"/>
</dbReference>
<keyword evidence="1 2" id="KW-0808">Transferase</keyword>
<dbReference type="OrthoDB" id="5729795at2"/>
<accession>A0A1J1LGY5</accession>
<dbReference type="Pfam" id="PF13469">
    <property type="entry name" value="Sulfotransfer_3"/>
    <property type="match status" value="1"/>
</dbReference>
<evidence type="ECO:0000313" key="2">
    <source>
        <dbReference type="EMBL" id="CUR31736.1"/>
    </source>
</evidence>
<evidence type="ECO:0000256" key="1">
    <source>
        <dbReference type="ARBA" id="ARBA00022679"/>
    </source>
</evidence>
<sequence length="316" mass="36674">MEKSPIFIVGCDRSGTTLLRLMLIQSPILHIPQESMFVYLLEREPENYGDLTYPYQRWFLIRDLQTNPATPESFTFPIFNLTLEEAERAIFEITPTHVSGAIEALFKASASKLNKQRWGDKSPRHVKYIPLLAESFPHAKFVHIIRDGRDVAISIRKAKWVSNNMQEAATYWKQRVQAGRLGGSTLSKDRYYEVYYEQLVYEPEKTLKELCQWLNLDYTAQMLEYYKGAQDRISEQHKSLFQLIDQPIDPSRVSAWKRSLSALEIADFESVAGDLLVELGYEITGLKIPLRVQAIRTLRNNLGPLSYKLRRFFSKI</sequence>
<dbReference type="STRING" id="671072.PL9214291329"/>
<name>A0A1J1LGY5_9CYAN</name>
<dbReference type="PANTHER" id="PTHR12788">
    <property type="entry name" value="PROTEIN-TYROSINE SULFOTRANSFERASE 2"/>
    <property type="match status" value="1"/>
</dbReference>
<dbReference type="GO" id="GO:0008476">
    <property type="term" value="F:protein-tyrosine sulfotransferase activity"/>
    <property type="evidence" value="ECO:0007669"/>
    <property type="project" value="InterPro"/>
</dbReference>
<protein>
    <submittedName>
        <fullName evidence="2">Sulfotransferase domain superfamily</fullName>
    </submittedName>
</protein>